<name>A0A1J5Q3X3_9ZZZZ</name>
<dbReference type="AlphaFoldDB" id="A0A1J5Q3X3"/>
<feature type="compositionally biased region" description="Polar residues" evidence="1">
    <location>
        <begin position="30"/>
        <end position="45"/>
    </location>
</feature>
<comment type="caution">
    <text evidence="2">The sequence shown here is derived from an EMBL/GenBank/DDBJ whole genome shotgun (WGS) entry which is preliminary data.</text>
</comment>
<evidence type="ECO:0000313" key="2">
    <source>
        <dbReference type="EMBL" id="OIQ74604.1"/>
    </source>
</evidence>
<evidence type="ECO:0000256" key="1">
    <source>
        <dbReference type="SAM" id="MobiDB-lite"/>
    </source>
</evidence>
<feature type="region of interest" description="Disordered" evidence="1">
    <location>
        <begin position="1"/>
        <end position="45"/>
    </location>
</feature>
<reference evidence="2" key="1">
    <citation type="submission" date="2016-10" db="EMBL/GenBank/DDBJ databases">
        <title>Sequence of Gallionella enrichment culture.</title>
        <authorList>
            <person name="Poehlein A."/>
            <person name="Muehling M."/>
            <person name="Daniel R."/>
        </authorList>
    </citation>
    <scope>NUCLEOTIDE SEQUENCE</scope>
</reference>
<proteinExistence type="predicted"/>
<accession>A0A1J5Q3X3</accession>
<organism evidence="2">
    <name type="scientific">mine drainage metagenome</name>
    <dbReference type="NCBI Taxonomy" id="410659"/>
    <lineage>
        <taxon>unclassified sequences</taxon>
        <taxon>metagenomes</taxon>
        <taxon>ecological metagenomes</taxon>
    </lineage>
</organism>
<sequence>MRNVAPESPGNAASQNNCPGVKAKPMAGSRATTTDHTIQTLNASSSAGIEIHRLRRAMRRPFACQKAGSSGVHSSSVWAAETPPVRSIPCISGSSGNASSDAPCALRSMCRIAMCIQASEAPTRRNISAKAEV</sequence>
<gene>
    <name evidence="2" type="ORF">GALL_437390</name>
</gene>
<protein>
    <submittedName>
        <fullName evidence="2">Uncharacterized protein</fullName>
    </submittedName>
</protein>
<dbReference type="EMBL" id="MLJW01002448">
    <property type="protein sequence ID" value="OIQ74604.1"/>
    <property type="molecule type" value="Genomic_DNA"/>
</dbReference>